<dbReference type="SUPFAM" id="SSF53254">
    <property type="entry name" value="Phosphoglycerate mutase-like"/>
    <property type="match status" value="1"/>
</dbReference>
<proteinExistence type="predicted"/>
<dbReference type="OrthoDB" id="6509975at2759"/>
<dbReference type="Gene3D" id="3.40.50.1240">
    <property type="entry name" value="Phosphoglycerate mutase-like"/>
    <property type="match status" value="1"/>
</dbReference>
<evidence type="ECO:0000313" key="6">
    <source>
        <dbReference type="EMBL" id="KAF2830200.1"/>
    </source>
</evidence>
<reference evidence="6" key="1">
    <citation type="journal article" date="2020" name="Stud. Mycol.">
        <title>101 Dothideomycetes genomes: a test case for predicting lifestyles and emergence of pathogens.</title>
        <authorList>
            <person name="Haridas S."/>
            <person name="Albert R."/>
            <person name="Binder M."/>
            <person name="Bloem J."/>
            <person name="Labutti K."/>
            <person name="Salamov A."/>
            <person name="Andreopoulos B."/>
            <person name="Baker S."/>
            <person name="Barry K."/>
            <person name="Bills G."/>
            <person name="Bluhm B."/>
            <person name="Cannon C."/>
            <person name="Castanera R."/>
            <person name="Culley D."/>
            <person name="Daum C."/>
            <person name="Ezra D."/>
            <person name="Gonzalez J."/>
            <person name="Henrissat B."/>
            <person name="Kuo A."/>
            <person name="Liang C."/>
            <person name="Lipzen A."/>
            <person name="Lutzoni F."/>
            <person name="Magnuson J."/>
            <person name="Mondo S."/>
            <person name="Nolan M."/>
            <person name="Ohm R."/>
            <person name="Pangilinan J."/>
            <person name="Park H.-J."/>
            <person name="Ramirez L."/>
            <person name="Alfaro M."/>
            <person name="Sun H."/>
            <person name="Tritt A."/>
            <person name="Yoshinaga Y."/>
            <person name="Zwiers L.-H."/>
            <person name="Turgeon B."/>
            <person name="Goodwin S."/>
            <person name="Spatafora J."/>
            <person name="Crous P."/>
            <person name="Grigoriev I."/>
        </authorList>
    </citation>
    <scope>NUCLEOTIDE SEQUENCE</scope>
    <source>
        <strain evidence="6">CBS 113818</strain>
    </source>
</reference>
<evidence type="ECO:0000313" key="7">
    <source>
        <dbReference type="Proteomes" id="UP000799424"/>
    </source>
</evidence>
<evidence type="ECO:0000256" key="3">
    <source>
        <dbReference type="PIRSR" id="PIRSR000894-1"/>
    </source>
</evidence>
<dbReference type="InterPro" id="IPR016274">
    <property type="entry name" value="Histidine_acid_Pase_euk"/>
</dbReference>
<dbReference type="InterPro" id="IPR029033">
    <property type="entry name" value="His_PPase_superfam"/>
</dbReference>
<feature type="disulfide bond" evidence="4">
    <location>
        <begin position="120"/>
        <end position="448"/>
    </location>
</feature>
<evidence type="ECO:0000256" key="1">
    <source>
        <dbReference type="ARBA" id="ARBA00022801"/>
    </source>
</evidence>
<keyword evidence="5" id="KW-0812">Transmembrane</keyword>
<accession>A0A6A7AA71</accession>
<evidence type="ECO:0000256" key="4">
    <source>
        <dbReference type="PIRSR" id="PIRSR000894-2"/>
    </source>
</evidence>
<keyword evidence="5" id="KW-1133">Transmembrane helix</keyword>
<dbReference type="PANTHER" id="PTHR20963">
    <property type="entry name" value="MULTIPLE INOSITOL POLYPHOSPHATE PHOSPHATASE-RELATED"/>
    <property type="match status" value="1"/>
</dbReference>
<evidence type="ECO:0000256" key="2">
    <source>
        <dbReference type="ARBA" id="ARBA00023180"/>
    </source>
</evidence>
<feature type="transmembrane region" description="Helical" evidence="5">
    <location>
        <begin position="7"/>
        <end position="26"/>
    </location>
</feature>
<sequence length="520" mass="58029">MPSTRTIASSAIIPVIAIVGGVYLKYPSFHSSLCPQTCSSDTGNLHSGYFTYECAGKPHHSSWSSWWHPQRTNGTLAEHKQGAGAITNDWNILYHLGGNGPWVEKVIDVIPGGIAVPEGCEVEQVHMMSRHAERYPTKSAGNGQKAVVERMRQSPKTFDSNLAFFNNWELFWSTDESLEQLTSTGPFSGSLGSFTTGVRLRTRYNHLLTKALLSTRPTTFWASDSQRVIETARTFALGFFGIDYQPNNTATLQVISENRTLAADTLTPGRTCLNNKKDRKEGQKKGYDLMAAYVASYMPPIRARLLDHTGMSFTDKEIYHMQEMCGFETTVRGRSDWCDVFTQDEFLSFEYARDVLHYYRAGPGQKYAASMGWLWLNATTNLLLEGPGAGPLFFSFVHDGDIAPMITALDIINDEVHLPITHIEHQRKWRKSQVCPMGGRIIFELLSCRKKGVDGEEKFVRLNINDGITALPDCQSGPGRSCPLGQFAARTKRRGEEVGDFRQLCGVDADQAEGITFLHQ</sequence>
<dbReference type="AlphaFoldDB" id="A0A6A7AA71"/>
<keyword evidence="2" id="KW-0325">Glycoprotein</keyword>
<dbReference type="EMBL" id="MU006220">
    <property type="protein sequence ID" value="KAF2830200.1"/>
    <property type="molecule type" value="Genomic_DNA"/>
</dbReference>
<dbReference type="CDD" id="cd07061">
    <property type="entry name" value="HP_HAP_like"/>
    <property type="match status" value="1"/>
</dbReference>
<organism evidence="6 7">
    <name type="scientific">Ophiobolus disseminans</name>
    <dbReference type="NCBI Taxonomy" id="1469910"/>
    <lineage>
        <taxon>Eukaryota</taxon>
        <taxon>Fungi</taxon>
        <taxon>Dikarya</taxon>
        <taxon>Ascomycota</taxon>
        <taxon>Pezizomycotina</taxon>
        <taxon>Dothideomycetes</taxon>
        <taxon>Pleosporomycetidae</taxon>
        <taxon>Pleosporales</taxon>
        <taxon>Pleosporineae</taxon>
        <taxon>Phaeosphaeriaceae</taxon>
        <taxon>Ophiobolus</taxon>
    </lineage>
</organism>
<keyword evidence="7" id="KW-1185">Reference proteome</keyword>
<dbReference type="InterPro" id="IPR000560">
    <property type="entry name" value="His_Pase_clade-2"/>
</dbReference>
<keyword evidence="4" id="KW-1015">Disulfide bond</keyword>
<dbReference type="PANTHER" id="PTHR20963:SF18">
    <property type="entry name" value="ACID PHOSPHATASE PHO11-RELATED"/>
    <property type="match status" value="1"/>
</dbReference>
<dbReference type="PIRSF" id="PIRSF000894">
    <property type="entry name" value="Acid_phosphatase"/>
    <property type="match status" value="1"/>
</dbReference>
<dbReference type="Proteomes" id="UP000799424">
    <property type="component" value="Unassembled WGS sequence"/>
</dbReference>
<feature type="active site" description="Nucleophile" evidence="3">
    <location>
        <position position="131"/>
    </location>
</feature>
<gene>
    <name evidence="6" type="ORF">CC86DRAFT_368047</name>
</gene>
<keyword evidence="1" id="KW-0378">Hydrolase</keyword>
<name>A0A6A7AA71_9PLEO</name>
<protein>
    <submittedName>
        <fullName evidence="6">Phosphoglycerate mutase-like protein</fullName>
    </submittedName>
</protein>
<feature type="disulfide bond" evidence="4">
    <location>
        <begin position="325"/>
        <end position="338"/>
    </location>
</feature>
<keyword evidence="5" id="KW-0472">Membrane</keyword>
<dbReference type="Pfam" id="PF00328">
    <property type="entry name" value="His_Phos_2"/>
    <property type="match status" value="1"/>
</dbReference>
<evidence type="ECO:0000256" key="5">
    <source>
        <dbReference type="SAM" id="Phobius"/>
    </source>
</evidence>
<feature type="active site" description="Proton donor" evidence="3">
    <location>
        <position position="399"/>
    </location>
</feature>
<feature type="disulfide bond" evidence="4">
    <location>
        <begin position="474"/>
        <end position="482"/>
    </location>
</feature>
<dbReference type="GO" id="GO:0003993">
    <property type="term" value="F:acid phosphatase activity"/>
    <property type="evidence" value="ECO:0007669"/>
    <property type="project" value="TreeGrafter"/>
</dbReference>
<dbReference type="GO" id="GO:0009277">
    <property type="term" value="C:fungal-type cell wall"/>
    <property type="evidence" value="ECO:0007669"/>
    <property type="project" value="TreeGrafter"/>
</dbReference>